<feature type="compositionally biased region" description="Basic and acidic residues" evidence="3">
    <location>
        <begin position="28"/>
        <end position="37"/>
    </location>
</feature>
<keyword evidence="6" id="KW-1185">Reference proteome</keyword>
<gene>
    <name evidence="5" type="ORF">L1049_022060</name>
</gene>
<evidence type="ECO:0000313" key="5">
    <source>
        <dbReference type="EMBL" id="KAK9274808.1"/>
    </source>
</evidence>
<feature type="region of interest" description="Disordered" evidence="3">
    <location>
        <begin position="76"/>
        <end position="196"/>
    </location>
</feature>
<feature type="transmembrane region" description="Helical" evidence="4">
    <location>
        <begin position="254"/>
        <end position="281"/>
    </location>
</feature>
<dbReference type="GO" id="GO:0008381">
    <property type="term" value="F:mechanosensitive monoatomic ion channel activity"/>
    <property type="evidence" value="ECO:0007669"/>
    <property type="project" value="TreeGrafter"/>
</dbReference>
<comment type="similarity">
    <text evidence="2">Belongs to the MscS (TC 1.A.23) family.</text>
</comment>
<comment type="caution">
    <text evidence="5">The sequence shown here is derived from an EMBL/GenBank/DDBJ whole genome shotgun (WGS) entry which is preliminary data.</text>
</comment>
<dbReference type="InterPro" id="IPR016688">
    <property type="entry name" value="MscS-like_plants/fungi"/>
</dbReference>
<sequence length="586" mass="66336">MEGRNSLGEKAGTKEVVVVISSGEEAFEGNKESRDSKGYAATEDGSFSFLKNPQVESSKKRYEDAGIELKELEKLKSRVQMSTFSSPPSPEIANLGSSPIKPPQVPSESVTRRRSLARSAYSKPKSRLVEPYDPADLKSVEEKTQLLSSGSPYRNSPNWASPNKKVSAASTPRENLRSAPLTPKTPLMASPGGEEEDDEEVYKTAFIEASKKSGKTWRFRVLIEWVAFVCIMGCLIPSLTVHRLQASMIWGLELWKWFVLVLVIFCGRLFSEWFINVLVFLIERNFLLRKKVLYFVFGLKNSVQACIWLGLILLAWALLFNHGVKRSRKTTKILNHVTRALASCLIGAVIWMIKTLLVKLLASSFHVTRFFDRIQESIFHQYVLQTLSGPPLMELEESIESSKSSGRLSFKHQKKGNQGEKEETIDVDKLHKMKQEKISAWTMKGLIKVITGSGLSTLVNTLEESTDDEGIEQKEREITNELEARTAAYQIFRNVAKPGSKYIEEEDVLRFMKKEEVDNVIPLFEAAAEGAQQKGKIKKSTLRKWVIVSSWNMFKTGCSIVFKLRRDLYALFIRSYIDGDYEVQDL</sequence>
<evidence type="ECO:0000256" key="4">
    <source>
        <dbReference type="SAM" id="Phobius"/>
    </source>
</evidence>
<evidence type="ECO:0000256" key="3">
    <source>
        <dbReference type="SAM" id="MobiDB-lite"/>
    </source>
</evidence>
<feature type="compositionally biased region" description="Polar residues" evidence="3">
    <location>
        <begin position="145"/>
        <end position="161"/>
    </location>
</feature>
<evidence type="ECO:0000256" key="1">
    <source>
        <dbReference type="ARBA" id="ARBA00004141"/>
    </source>
</evidence>
<feature type="transmembrane region" description="Helical" evidence="4">
    <location>
        <begin position="340"/>
        <end position="362"/>
    </location>
</feature>
<accession>A0AAP0WQH3</accession>
<feature type="compositionally biased region" description="Basic and acidic residues" evidence="3">
    <location>
        <begin position="127"/>
        <end position="144"/>
    </location>
</feature>
<dbReference type="PANTHER" id="PTHR31618:SF7">
    <property type="entry name" value="MECHANOSENSITIVE ION CHANNEL PROTEIN"/>
    <property type="match status" value="1"/>
</dbReference>
<feature type="region of interest" description="Disordered" evidence="3">
    <location>
        <begin position="22"/>
        <end position="62"/>
    </location>
</feature>
<evidence type="ECO:0000256" key="2">
    <source>
        <dbReference type="ARBA" id="ARBA00008017"/>
    </source>
</evidence>
<organism evidence="5 6">
    <name type="scientific">Liquidambar formosana</name>
    <name type="common">Formosan gum</name>
    <dbReference type="NCBI Taxonomy" id="63359"/>
    <lineage>
        <taxon>Eukaryota</taxon>
        <taxon>Viridiplantae</taxon>
        <taxon>Streptophyta</taxon>
        <taxon>Embryophyta</taxon>
        <taxon>Tracheophyta</taxon>
        <taxon>Spermatophyta</taxon>
        <taxon>Magnoliopsida</taxon>
        <taxon>eudicotyledons</taxon>
        <taxon>Gunneridae</taxon>
        <taxon>Pentapetalae</taxon>
        <taxon>Saxifragales</taxon>
        <taxon>Altingiaceae</taxon>
        <taxon>Liquidambar</taxon>
    </lineage>
</organism>
<comment type="subcellular location">
    <subcellularLocation>
        <location evidence="1">Membrane</location>
        <topology evidence="1">Multi-pass membrane protein</topology>
    </subcellularLocation>
</comment>
<protein>
    <recommendedName>
        <fullName evidence="7">Mechanosensitive ion channel protein</fullName>
    </recommendedName>
</protein>
<evidence type="ECO:0000313" key="6">
    <source>
        <dbReference type="Proteomes" id="UP001415857"/>
    </source>
</evidence>
<dbReference type="AlphaFoldDB" id="A0AAP0WQH3"/>
<dbReference type="EMBL" id="JBBPBK010000011">
    <property type="protein sequence ID" value="KAK9274808.1"/>
    <property type="molecule type" value="Genomic_DNA"/>
</dbReference>
<dbReference type="GO" id="GO:0005886">
    <property type="term" value="C:plasma membrane"/>
    <property type="evidence" value="ECO:0007669"/>
    <property type="project" value="TreeGrafter"/>
</dbReference>
<feature type="transmembrane region" description="Helical" evidence="4">
    <location>
        <begin position="221"/>
        <end position="242"/>
    </location>
</feature>
<keyword evidence="4" id="KW-0472">Membrane</keyword>
<name>A0AAP0WQH3_LIQFO</name>
<feature type="region of interest" description="Disordered" evidence="3">
    <location>
        <begin position="403"/>
        <end position="423"/>
    </location>
</feature>
<proteinExistence type="inferred from homology"/>
<dbReference type="GO" id="GO:0006820">
    <property type="term" value="P:monoatomic anion transport"/>
    <property type="evidence" value="ECO:0007669"/>
    <property type="project" value="TreeGrafter"/>
</dbReference>
<reference evidence="5 6" key="1">
    <citation type="journal article" date="2024" name="Plant J.">
        <title>Genome sequences and population genomics reveal climatic adaptation and genomic divergence between two closely related sweetgum species.</title>
        <authorList>
            <person name="Xu W.Q."/>
            <person name="Ren C.Q."/>
            <person name="Zhang X.Y."/>
            <person name="Comes H.P."/>
            <person name="Liu X.H."/>
            <person name="Li Y.G."/>
            <person name="Kettle C.J."/>
            <person name="Jalonen R."/>
            <person name="Gaisberger H."/>
            <person name="Ma Y.Z."/>
            <person name="Qiu Y.X."/>
        </authorList>
    </citation>
    <scope>NUCLEOTIDE SEQUENCE [LARGE SCALE GENOMIC DNA]</scope>
    <source>
        <strain evidence="5">Hangzhou</strain>
    </source>
</reference>
<dbReference type="GO" id="GO:0050982">
    <property type="term" value="P:detection of mechanical stimulus"/>
    <property type="evidence" value="ECO:0007669"/>
    <property type="project" value="TreeGrafter"/>
</dbReference>
<evidence type="ECO:0008006" key="7">
    <source>
        <dbReference type="Google" id="ProtNLM"/>
    </source>
</evidence>
<dbReference type="PANTHER" id="PTHR31618">
    <property type="entry name" value="MECHANOSENSITIVE ION CHANNEL PROTEIN 5"/>
    <property type="match status" value="1"/>
</dbReference>
<feature type="transmembrane region" description="Helical" evidence="4">
    <location>
        <begin position="293"/>
        <end position="320"/>
    </location>
</feature>
<keyword evidence="4" id="KW-1133">Transmembrane helix</keyword>
<keyword evidence="4" id="KW-0812">Transmembrane</keyword>
<dbReference type="Proteomes" id="UP001415857">
    <property type="component" value="Unassembled WGS sequence"/>
</dbReference>